<dbReference type="AlphaFoldDB" id="A0A1J4RVL1"/>
<organism evidence="1 2">
    <name type="scientific">Candidatus Berkelbacteria bacterium CG1_02_42_45</name>
    <dbReference type="NCBI Taxonomy" id="1805036"/>
    <lineage>
        <taxon>Bacteria</taxon>
        <taxon>Candidatus Berkelbacteria</taxon>
    </lineage>
</organism>
<proteinExistence type="predicted"/>
<evidence type="ECO:0000313" key="1">
    <source>
        <dbReference type="EMBL" id="OIN90061.1"/>
    </source>
</evidence>
<dbReference type="Proteomes" id="UP000182753">
    <property type="component" value="Unassembled WGS sequence"/>
</dbReference>
<sequence>MPPKKNLKLSAVRLRRLSEFSRGEFLAAAGGEMRSNYFKNRAPRLEIRLPLTKSRSCFGTKWELRPRAPFGFASARGGQAWQAKLLYNKNMDDNKLASNDSDEFNDEYFEELEEKLLEDADKTDKKEMPVSGKSVFEIERLKRKKLEEEQDK</sequence>
<protein>
    <submittedName>
        <fullName evidence="1">Uncharacterized protein</fullName>
    </submittedName>
</protein>
<accession>A0A1J4RVL1</accession>
<gene>
    <name evidence="1" type="ORF">AUJ40_00645</name>
</gene>
<dbReference type="EMBL" id="MNUJ01000013">
    <property type="protein sequence ID" value="OIN90061.1"/>
    <property type="molecule type" value="Genomic_DNA"/>
</dbReference>
<evidence type="ECO:0000313" key="2">
    <source>
        <dbReference type="Proteomes" id="UP000182753"/>
    </source>
</evidence>
<name>A0A1J4RVL1_9BACT</name>
<comment type="caution">
    <text evidence="1">The sequence shown here is derived from an EMBL/GenBank/DDBJ whole genome shotgun (WGS) entry which is preliminary data.</text>
</comment>
<reference evidence="1 2" key="1">
    <citation type="journal article" date="2016" name="Environ. Microbiol.">
        <title>Genomic resolution of a cold subsurface aquifer community provides metabolic insights for novel microbes adapted to high CO concentrations.</title>
        <authorList>
            <person name="Probst A.J."/>
            <person name="Castelle C.J."/>
            <person name="Singh A."/>
            <person name="Brown C.T."/>
            <person name="Anantharaman K."/>
            <person name="Sharon I."/>
            <person name="Hug L.A."/>
            <person name="Burstein D."/>
            <person name="Emerson J.B."/>
            <person name="Thomas B.C."/>
            <person name="Banfield J.F."/>
        </authorList>
    </citation>
    <scope>NUCLEOTIDE SEQUENCE [LARGE SCALE GENOMIC DNA]</scope>
    <source>
        <strain evidence="1">CG1_02_42_45</strain>
    </source>
</reference>